<evidence type="ECO:0000256" key="1">
    <source>
        <dbReference type="SAM" id="SignalP"/>
    </source>
</evidence>
<dbReference type="PANTHER" id="PTHR21666:SF285">
    <property type="entry name" value="M23 FAMILY METALLOPEPTIDASE"/>
    <property type="match status" value="1"/>
</dbReference>
<dbReference type="Pfam" id="PF01551">
    <property type="entry name" value="Peptidase_M23"/>
    <property type="match status" value="1"/>
</dbReference>
<dbReference type="RefSeq" id="WP_163346320.1">
    <property type="nucleotide sequence ID" value="NZ_CP048409.1"/>
</dbReference>
<dbReference type="AlphaFoldDB" id="A0A6C0RH39"/>
<dbReference type="KEGG" id="drc:G0Q07_12065"/>
<evidence type="ECO:0000259" key="2">
    <source>
        <dbReference type="Pfam" id="PF01551"/>
    </source>
</evidence>
<dbReference type="InterPro" id="IPR011055">
    <property type="entry name" value="Dup_hybrid_motif"/>
</dbReference>
<name>A0A6C0RH39_9BACT</name>
<dbReference type="GO" id="GO:0004222">
    <property type="term" value="F:metalloendopeptidase activity"/>
    <property type="evidence" value="ECO:0007669"/>
    <property type="project" value="TreeGrafter"/>
</dbReference>
<dbReference type="Gene3D" id="2.70.70.10">
    <property type="entry name" value="Glucose Permease (Domain IIA)"/>
    <property type="match status" value="1"/>
</dbReference>
<organism evidence="3 4">
    <name type="scientific">Draconibacterium halophilum</name>
    <dbReference type="NCBI Taxonomy" id="2706887"/>
    <lineage>
        <taxon>Bacteria</taxon>
        <taxon>Pseudomonadati</taxon>
        <taxon>Bacteroidota</taxon>
        <taxon>Bacteroidia</taxon>
        <taxon>Marinilabiliales</taxon>
        <taxon>Prolixibacteraceae</taxon>
        <taxon>Draconibacterium</taxon>
    </lineage>
</organism>
<dbReference type="CDD" id="cd12797">
    <property type="entry name" value="M23_peptidase"/>
    <property type="match status" value="1"/>
</dbReference>
<sequence length="566" mass="64470">MMRTFFTPLFLFLAMLGMAQQRYYTDPVKIPLLLSGSFAELRSNHFHSGIDIKTQGTTGFPVYAVADGFISRIVVSPTGYGKALYISHPNGTTSVYGHLKAFSDEIEKYVKEKQYEKRSFRIDLQIPSYLFSVKQNEEIAKSGNSGSSGGPHLHFEIRDTKTEEPLNPLSFGFPVKDDISPKIFSVLLVPLTNNSHVAYATAPKSYPVVFYDGKYHLKNNSIIPVWGEIGVAVQSNDYFNGTYNKCGINLLRMSFNNEDQFTFTLNRFSFGNTRYLNSHIVYDQYKTAKRRYIKTWLEPGNKLPIYTHNGSGGHIFPIHEQNGTIEIELQDSYKNKSILDFSIVGKKASVQHDSIKGKLFVYNKTNTFQNDSAQIEIPAGALYSDFRFEYRTEPTSNEFFTDYIFFHNNTVPLHKDATISVRTDNLPTHLQSKVIMAYVHPITGEYSAAGGRHKNGWVTTKTRNLGVYAVTVDTIPPEIKPLSIADNKLTESNRIRFKIKDDLAGIKTIEGLLDGKWALFEYDAKTATVTHYFDNERFKLGKNHTFKLTILDYRDNNTVYEAHFWK</sequence>
<feature type="signal peptide" evidence="1">
    <location>
        <begin position="1"/>
        <end position="19"/>
    </location>
</feature>
<feature type="chain" id="PRO_5025333100" evidence="1">
    <location>
        <begin position="20"/>
        <end position="566"/>
    </location>
</feature>
<evidence type="ECO:0000313" key="3">
    <source>
        <dbReference type="EMBL" id="QIA08401.1"/>
    </source>
</evidence>
<dbReference type="InterPro" id="IPR016047">
    <property type="entry name" value="M23ase_b-sheet_dom"/>
</dbReference>
<protein>
    <submittedName>
        <fullName evidence="3">M23 family metallopeptidase</fullName>
    </submittedName>
</protein>
<reference evidence="3 4" key="1">
    <citation type="submission" date="2020-02" db="EMBL/GenBank/DDBJ databases">
        <title>Genome sequencing for Draconibacterium sp. strain M1.</title>
        <authorList>
            <person name="Park S.-J."/>
        </authorList>
    </citation>
    <scope>NUCLEOTIDE SEQUENCE [LARGE SCALE GENOMIC DNA]</scope>
    <source>
        <strain evidence="3 4">M1</strain>
    </source>
</reference>
<dbReference type="PANTHER" id="PTHR21666">
    <property type="entry name" value="PEPTIDASE-RELATED"/>
    <property type="match status" value="1"/>
</dbReference>
<feature type="domain" description="M23ase beta-sheet core" evidence="2">
    <location>
        <begin position="46"/>
        <end position="114"/>
    </location>
</feature>
<evidence type="ECO:0000313" key="4">
    <source>
        <dbReference type="Proteomes" id="UP000474630"/>
    </source>
</evidence>
<accession>A0A6C0RH39</accession>
<dbReference type="InterPro" id="IPR050570">
    <property type="entry name" value="Cell_wall_metabolism_enzyme"/>
</dbReference>
<gene>
    <name evidence="3" type="ORF">G0Q07_12065</name>
</gene>
<proteinExistence type="predicted"/>
<dbReference type="EMBL" id="CP048409">
    <property type="protein sequence ID" value="QIA08401.1"/>
    <property type="molecule type" value="Genomic_DNA"/>
</dbReference>
<dbReference type="SUPFAM" id="SSF51261">
    <property type="entry name" value="Duplicated hybrid motif"/>
    <property type="match status" value="1"/>
</dbReference>
<keyword evidence="1" id="KW-0732">Signal</keyword>
<dbReference type="Proteomes" id="UP000474630">
    <property type="component" value="Chromosome"/>
</dbReference>
<keyword evidence="4" id="KW-1185">Reference proteome</keyword>